<accession>A0A1F8CWH2</accession>
<evidence type="ECO:0000256" key="4">
    <source>
        <dbReference type="ARBA" id="ARBA00022679"/>
    </source>
</evidence>
<dbReference type="GO" id="GO:0005886">
    <property type="term" value="C:plasma membrane"/>
    <property type="evidence" value="ECO:0007669"/>
    <property type="project" value="UniProtKB-SubCell"/>
</dbReference>
<evidence type="ECO:0000256" key="3">
    <source>
        <dbReference type="ARBA" id="ARBA00022676"/>
    </source>
</evidence>
<evidence type="ECO:0000256" key="6">
    <source>
        <dbReference type="ARBA" id="ARBA00022989"/>
    </source>
</evidence>
<feature type="transmembrane region" description="Helical" evidence="8">
    <location>
        <begin position="221"/>
        <end position="238"/>
    </location>
</feature>
<comment type="caution">
    <text evidence="10">The sequence shown here is derived from an EMBL/GenBank/DDBJ whole genome shotgun (WGS) entry which is preliminary data.</text>
</comment>
<keyword evidence="3" id="KW-0328">Glycosyltransferase</keyword>
<gene>
    <name evidence="10" type="ORF">A2382_05290</name>
</gene>
<dbReference type="PANTHER" id="PTHR33908:SF11">
    <property type="entry name" value="MEMBRANE PROTEIN"/>
    <property type="match status" value="1"/>
</dbReference>
<dbReference type="EMBL" id="MGHY01000005">
    <property type="protein sequence ID" value="OGM80068.1"/>
    <property type="molecule type" value="Genomic_DNA"/>
</dbReference>
<evidence type="ECO:0000256" key="5">
    <source>
        <dbReference type="ARBA" id="ARBA00022692"/>
    </source>
</evidence>
<keyword evidence="6 8" id="KW-1133">Transmembrane helix</keyword>
<dbReference type="Pfam" id="PF13231">
    <property type="entry name" value="PMT_2"/>
    <property type="match status" value="1"/>
</dbReference>
<dbReference type="GO" id="GO:0009103">
    <property type="term" value="P:lipopolysaccharide biosynthetic process"/>
    <property type="evidence" value="ECO:0007669"/>
    <property type="project" value="UniProtKB-ARBA"/>
</dbReference>
<evidence type="ECO:0000256" key="8">
    <source>
        <dbReference type="SAM" id="Phobius"/>
    </source>
</evidence>
<proteinExistence type="predicted"/>
<feature type="transmembrane region" description="Helical" evidence="8">
    <location>
        <begin position="319"/>
        <end position="336"/>
    </location>
</feature>
<organism evidence="10 11">
    <name type="scientific">Candidatus Woesebacteria bacterium RIFOXYB1_FULL_38_16</name>
    <dbReference type="NCBI Taxonomy" id="1802538"/>
    <lineage>
        <taxon>Bacteria</taxon>
        <taxon>Candidatus Woeseibacteriota</taxon>
    </lineage>
</organism>
<evidence type="ECO:0000313" key="11">
    <source>
        <dbReference type="Proteomes" id="UP000178999"/>
    </source>
</evidence>
<dbReference type="GO" id="GO:0016763">
    <property type="term" value="F:pentosyltransferase activity"/>
    <property type="evidence" value="ECO:0007669"/>
    <property type="project" value="TreeGrafter"/>
</dbReference>
<keyword evidence="2" id="KW-1003">Cell membrane</keyword>
<reference evidence="10 11" key="1">
    <citation type="journal article" date="2016" name="Nat. Commun.">
        <title>Thousands of microbial genomes shed light on interconnected biogeochemical processes in an aquifer system.</title>
        <authorList>
            <person name="Anantharaman K."/>
            <person name="Brown C.T."/>
            <person name="Hug L.A."/>
            <person name="Sharon I."/>
            <person name="Castelle C.J."/>
            <person name="Probst A.J."/>
            <person name="Thomas B.C."/>
            <person name="Singh A."/>
            <person name="Wilkins M.J."/>
            <person name="Karaoz U."/>
            <person name="Brodie E.L."/>
            <person name="Williams K.H."/>
            <person name="Hubbard S.S."/>
            <person name="Banfield J.F."/>
        </authorList>
    </citation>
    <scope>NUCLEOTIDE SEQUENCE [LARGE SCALE GENOMIC DNA]</scope>
</reference>
<dbReference type="InterPro" id="IPR050297">
    <property type="entry name" value="LipidA_mod_glycosyltrf_83"/>
</dbReference>
<feature type="transmembrane region" description="Helical" evidence="8">
    <location>
        <begin position="343"/>
        <end position="359"/>
    </location>
</feature>
<feature type="transmembrane region" description="Helical" evidence="8">
    <location>
        <begin position="395"/>
        <end position="412"/>
    </location>
</feature>
<dbReference type="InterPro" id="IPR038731">
    <property type="entry name" value="RgtA/B/C-like"/>
</dbReference>
<feature type="domain" description="Glycosyltransferase RgtA/B/C/D-like" evidence="9">
    <location>
        <begin position="71"/>
        <end position="234"/>
    </location>
</feature>
<keyword evidence="4" id="KW-0808">Transferase</keyword>
<evidence type="ECO:0000256" key="1">
    <source>
        <dbReference type="ARBA" id="ARBA00004651"/>
    </source>
</evidence>
<dbReference type="Proteomes" id="UP000178999">
    <property type="component" value="Unassembled WGS sequence"/>
</dbReference>
<feature type="transmembrane region" description="Helical" evidence="8">
    <location>
        <begin position="92"/>
        <end position="111"/>
    </location>
</feature>
<keyword evidence="5 8" id="KW-0812">Transmembrane</keyword>
<keyword evidence="7 8" id="KW-0472">Membrane</keyword>
<evidence type="ECO:0000256" key="2">
    <source>
        <dbReference type="ARBA" id="ARBA00022475"/>
    </source>
</evidence>
<dbReference type="AlphaFoldDB" id="A0A1F8CWH2"/>
<dbReference type="PANTHER" id="PTHR33908">
    <property type="entry name" value="MANNOSYLTRANSFERASE YKCB-RELATED"/>
    <property type="match status" value="1"/>
</dbReference>
<protein>
    <recommendedName>
        <fullName evidence="9">Glycosyltransferase RgtA/B/C/D-like domain-containing protein</fullName>
    </recommendedName>
</protein>
<feature type="transmembrane region" description="Helical" evidence="8">
    <location>
        <begin position="365"/>
        <end position="386"/>
    </location>
</feature>
<feature type="transmembrane region" description="Helical" evidence="8">
    <location>
        <begin position="187"/>
        <end position="209"/>
    </location>
</feature>
<feature type="transmembrane region" description="Helical" evidence="8">
    <location>
        <begin position="148"/>
        <end position="167"/>
    </location>
</feature>
<feature type="transmembrane region" description="Helical" evidence="8">
    <location>
        <begin position="12"/>
        <end position="33"/>
    </location>
</feature>
<evidence type="ECO:0000256" key="7">
    <source>
        <dbReference type="ARBA" id="ARBA00023136"/>
    </source>
</evidence>
<evidence type="ECO:0000259" key="9">
    <source>
        <dbReference type="Pfam" id="PF13231"/>
    </source>
</evidence>
<evidence type="ECO:0000313" key="10">
    <source>
        <dbReference type="EMBL" id="OGM80068.1"/>
    </source>
</evidence>
<name>A0A1F8CWH2_9BACT</name>
<dbReference type="STRING" id="1802538.A2382_05290"/>
<sequence>MLKTLTSKQKIIIIFLFALFLRTYKLNLLPIGFHADEVRVAWNALSIQQTGKDDRGNRFALYYNTFGDYRPSGIFYLTIPSIMIFGKNEFAVRFPSALLGSLTVIPIYLITQLLTKDSKKRNYYSLLSSFFLAISPWHISTSRATSEVIISSFFAILGLYFFLYAIYLPNSKKKIYLFSFLSLSLSYFFYHSIRILAPLLLGTTFLYFIKKVFHTQKLKPSIAVLISIFALTILFSLQNNARERFSQVSIFSDLDVKHELSRMPFEEGPNKVFIARLFHNKLFTYSRKFIDEYTKYFSSEFFITNVAKPGRYSTVNTGLLTYLEFFIFIAGVIAIIKKTNLSLPIFLLFVSPFAAALTTEDSPNLHRSLLMIFFIVIIESFGYVYLTQNKLTRKIIFSLLIINFVYYLHMYYTHAKYYLAEGRNEGAKELALFINESKNNYDKILLTNIPDDLYPWLGFFGDYDPTSFNQSAIKRKDGVWEYNQIVFTSQRCPSRDAFEKPLGNFRLLVVDASGCATESNLKNRSDVKIIKEVKLPNEAINYTLWSYSK</sequence>
<comment type="subcellular location">
    <subcellularLocation>
        <location evidence="1">Cell membrane</location>
        <topology evidence="1">Multi-pass membrane protein</topology>
    </subcellularLocation>
</comment>